<evidence type="ECO:0000313" key="2">
    <source>
        <dbReference type="EMBL" id="MXR51780.1"/>
    </source>
</evidence>
<gene>
    <name evidence="2" type="ORF">GRX03_09205</name>
</gene>
<feature type="region of interest" description="Disordered" evidence="1">
    <location>
        <begin position="39"/>
        <end position="63"/>
    </location>
</feature>
<dbReference type="EMBL" id="WUUT01000003">
    <property type="protein sequence ID" value="MXR51780.1"/>
    <property type="molecule type" value="Genomic_DNA"/>
</dbReference>
<comment type="caution">
    <text evidence="2">The sequence shown here is derived from an EMBL/GenBank/DDBJ whole genome shotgun (WGS) entry which is preliminary data.</text>
</comment>
<name>A0A6B0TA69_9EURY</name>
<proteinExistence type="predicted"/>
<dbReference type="AlphaFoldDB" id="A0A6B0TA69"/>
<organism evidence="2 3">
    <name type="scientific">Halovenus carboxidivorans</name>
    <dbReference type="NCBI Taxonomy" id="2692199"/>
    <lineage>
        <taxon>Archaea</taxon>
        <taxon>Methanobacteriati</taxon>
        <taxon>Methanobacteriota</taxon>
        <taxon>Stenosarchaea group</taxon>
        <taxon>Halobacteria</taxon>
        <taxon>Halobacteriales</taxon>
        <taxon>Haloarculaceae</taxon>
        <taxon>Halovenus</taxon>
    </lineage>
</organism>
<protein>
    <submittedName>
        <fullName evidence="2">Uncharacterized protein</fullName>
    </submittedName>
</protein>
<evidence type="ECO:0000313" key="3">
    <source>
        <dbReference type="Proteomes" id="UP000466535"/>
    </source>
</evidence>
<reference evidence="2 3" key="1">
    <citation type="submission" date="2019-12" db="EMBL/GenBank/DDBJ databases">
        <title>Isolation and characterization of three novel carbon monoxide-oxidizing members of Halobacteria from salione crusts and soils.</title>
        <authorList>
            <person name="Myers M.R."/>
            <person name="King G.M."/>
        </authorList>
    </citation>
    <scope>NUCLEOTIDE SEQUENCE [LARGE SCALE GENOMIC DNA]</scope>
    <source>
        <strain evidence="2 3">WSH3</strain>
    </source>
</reference>
<dbReference type="Proteomes" id="UP000466535">
    <property type="component" value="Unassembled WGS sequence"/>
</dbReference>
<keyword evidence="3" id="KW-1185">Reference proteome</keyword>
<accession>A0A6B0TA69</accession>
<evidence type="ECO:0000256" key="1">
    <source>
        <dbReference type="SAM" id="MobiDB-lite"/>
    </source>
</evidence>
<dbReference type="RefSeq" id="WP_159763911.1">
    <property type="nucleotide sequence ID" value="NZ_WUUT01000003.1"/>
</dbReference>
<sequence>METKDAIARELLDLDDSDAAETIDDAYASAVGAAVDIQSRGGDPEFLNDEREGDVEILTGDAE</sequence>